<sequence>MTEAISYLIDIIEIAIRHTPDRLFTVVNSQLHMRIATQPHRRSDYYVKMDTCQAAKIICKIGLAQAAIRY</sequence>
<reference evidence="1" key="1">
    <citation type="journal article" date="2015" name="Proc. Natl. Acad. Sci. U.S.A.">
        <title>Networks of energetic and metabolic interactions define dynamics in microbial communities.</title>
        <authorList>
            <person name="Embree M."/>
            <person name="Liu J.K."/>
            <person name="Al-Bassam M.M."/>
            <person name="Zengler K."/>
        </authorList>
    </citation>
    <scope>NUCLEOTIDE SEQUENCE</scope>
</reference>
<gene>
    <name evidence="1" type="ORF">ASZ90_006522</name>
</gene>
<comment type="caution">
    <text evidence="1">The sequence shown here is derived from an EMBL/GenBank/DDBJ whole genome shotgun (WGS) entry which is preliminary data.</text>
</comment>
<accession>A0A0W8FTU9</accession>
<dbReference type="EMBL" id="LNQE01000890">
    <property type="protein sequence ID" value="KUG23715.1"/>
    <property type="molecule type" value="Genomic_DNA"/>
</dbReference>
<dbReference type="AlphaFoldDB" id="A0A0W8FTU9"/>
<protein>
    <submittedName>
        <fullName evidence="1">Uncharacterized protein</fullName>
    </submittedName>
</protein>
<evidence type="ECO:0000313" key="1">
    <source>
        <dbReference type="EMBL" id="KUG23715.1"/>
    </source>
</evidence>
<name>A0A0W8FTU9_9ZZZZ</name>
<organism evidence="1">
    <name type="scientific">hydrocarbon metagenome</name>
    <dbReference type="NCBI Taxonomy" id="938273"/>
    <lineage>
        <taxon>unclassified sequences</taxon>
        <taxon>metagenomes</taxon>
        <taxon>ecological metagenomes</taxon>
    </lineage>
</organism>
<proteinExistence type="predicted"/>